<dbReference type="EMBL" id="PGEM01000222">
    <property type="protein sequence ID" value="PPJ61486.1"/>
    <property type="molecule type" value="Genomic_DNA"/>
</dbReference>
<sequence>MSKPIWTPTLKQVLKHDTQEVNLISERTGNEYTAEVIPHLKVVSTGSVDETNDGKYRYAVVDTKHGLEYEIKVDKKMNVKFGMPLEFTEVRGGPTKSGGWYAAKTVVPLQNNV</sequence>
<proteinExistence type="predicted"/>
<evidence type="ECO:0000313" key="2">
    <source>
        <dbReference type="Proteomes" id="UP000239589"/>
    </source>
</evidence>
<dbReference type="Proteomes" id="UP000239589">
    <property type="component" value="Unassembled WGS sequence"/>
</dbReference>
<dbReference type="AlphaFoldDB" id="A0A2S6CP15"/>
<accession>A0A2S6CP15</accession>
<comment type="caution">
    <text evidence="1">The sequence shown here is derived from an EMBL/GenBank/DDBJ whole genome shotgun (WGS) entry which is preliminary data.</text>
</comment>
<name>A0A2S6CP15_9CYAN</name>
<protein>
    <submittedName>
        <fullName evidence="1">Uncharacterized protein</fullName>
    </submittedName>
</protein>
<gene>
    <name evidence="1" type="ORF">CUN59_20655</name>
</gene>
<evidence type="ECO:0000313" key="1">
    <source>
        <dbReference type="EMBL" id="PPJ61486.1"/>
    </source>
</evidence>
<organism evidence="1 2">
    <name type="scientific">Cuspidothrix issatschenkoi CHARLIE-1</name>
    <dbReference type="NCBI Taxonomy" id="2052836"/>
    <lineage>
        <taxon>Bacteria</taxon>
        <taxon>Bacillati</taxon>
        <taxon>Cyanobacteriota</taxon>
        <taxon>Cyanophyceae</taxon>
        <taxon>Nostocales</taxon>
        <taxon>Aphanizomenonaceae</taxon>
        <taxon>Cuspidothrix</taxon>
    </lineage>
</organism>
<reference evidence="1 2" key="1">
    <citation type="submission" date="2018-02" db="EMBL/GenBank/DDBJ databases">
        <title>Discovery of a pederin family compound in a non-symbiotic bloom-forming cyanobacterium.</title>
        <authorList>
            <person name="Kust A."/>
            <person name="Mares J."/>
            <person name="Jokela J."/>
            <person name="Urajova P."/>
            <person name="Hajek J."/>
            <person name="Saurav K."/>
            <person name="Voracova K."/>
            <person name="Fewer D.P."/>
            <person name="Haapaniemi E."/>
            <person name="Permi P."/>
            <person name="Rehakova K."/>
            <person name="Sivonen K."/>
            <person name="Hrouzek P."/>
        </authorList>
    </citation>
    <scope>NUCLEOTIDE SEQUENCE [LARGE SCALE GENOMIC DNA]</scope>
    <source>
        <strain evidence="1 2">CHARLIE-1</strain>
    </source>
</reference>
<keyword evidence="2" id="KW-1185">Reference proteome</keyword>